<dbReference type="Gene3D" id="2.40.170.20">
    <property type="entry name" value="TonB-dependent receptor, beta-barrel domain"/>
    <property type="match status" value="1"/>
</dbReference>
<evidence type="ECO:0000256" key="2">
    <source>
        <dbReference type="ARBA" id="ARBA00022448"/>
    </source>
</evidence>
<dbReference type="Gene3D" id="2.170.130.10">
    <property type="entry name" value="TonB-dependent receptor, plug domain"/>
    <property type="match status" value="1"/>
</dbReference>
<evidence type="ECO:0000256" key="8">
    <source>
        <dbReference type="ARBA" id="ARBA00023170"/>
    </source>
</evidence>
<dbReference type="InterPro" id="IPR000531">
    <property type="entry name" value="Beta-barrel_TonB"/>
</dbReference>
<dbReference type="Pfam" id="PF13715">
    <property type="entry name" value="CarbopepD_reg_2"/>
    <property type="match status" value="1"/>
</dbReference>
<dbReference type="RefSeq" id="WP_241410095.1">
    <property type="nucleotide sequence ID" value="NZ_JAKZGO010000002.1"/>
</dbReference>
<evidence type="ECO:0000256" key="5">
    <source>
        <dbReference type="ARBA" id="ARBA00022729"/>
    </source>
</evidence>
<evidence type="ECO:0000313" key="15">
    <source>
        <dbReference type="Proteomes" id="UP001165430"/>
    </source>
</evidence>
<organism evidence="14 15">
    <name type="scientific">Belliella alkalica</name>
    <dbReference type="NCBI Taxonomy" id="1730871"/>
    <lineage>
        <taxon>Bacteria</taxon>
        <taxon>Pseudomonadati</taxon>
        <taxon>Bacteroidota</taxon>
        <taxon>Cytophagia</taxon>
        <taxon>Cytophagales</taxon>
        <taxon>Cyclobacteriaceae</taxon>
        <taxon>Belliella</taxon>
    </lineage>
</organism>
<evidence type="ECO:0000256" key="1">
    <source>
        <dbReference type="ARBA" id="ARBA00004571"/>
    </source>
</evidence>
<dbReference type="InterPro" id="IPR036942">
    <property type="entry name" value="Beta-barrel_TonB_sf"/>
</dbReference>
<dbReference type="PANTHER" id="PTHR30069:SF29">
    <property type="entry name" value="HEMOGLOBIN AND HEMOGLOBIN-HAPTOGLOBIN-BINDING PROTEIN 1-RELATED"/>
    <property type="match status" value="1"/>
</dbReference>
<dbReference type="SUPFAM" id="SSF56935">
    <property type="entry name" value="Porins"/>
    <property type="match status" value="1"/>
</dbReference>
<keyword evidence="2 10" id="KW-0813">Transport</keyword>
<evidence type="ECO:0000259" key="13">
    <source>
        <dbReference type="Pfam" id="PF07715"/>
    </source>
</evidence>
<evidence type="ECO:0000256" key="6">
    <source>
        <dbReference type="ARBA" id="ARBA00023077"/>
    </source>
</evidence>
<keyword evidence="9 10" id="KW-0998">Cell outer membrane</keyword>
<name>A0ABS9V821_9BACT</name>
<dbReference type="Pfam" id="PF07715">
    <property type="entry name" value="Plug"/>
    <property type="match status" value="1"/>
</dbReference>
<evidence type="ECO:0000256" key="11">
    <source>
        <dbReference type="RuleBase" id="RU003357"/>
    </source>
</evidence>
<dbReference type="Proteomes" id="UP001165430">
    <property type="component" value="Unassembled WGS sequence"/>
</dbReference>
<keyword evidence="15" id="KW-1185">Reference proteome</keyword>
<dbReference type="PANTHER" id="PTHR30069">
    <property type="entry name" value="TONB-DEPENDENT OUTER MEMBRANE RECEPTOR"/>
    <property type="match status" value="1"/>
</dbReference>
<dbReference type="PROSITE" id="PS52016">
    <property type="entry name" value="TONB_DEPENDENT_REC_3"/>
    <property type="match status" value="1"/>
</dbReference>
<protein>
    <submittedName>
        <fullName evidence="14">TonB-dependent receptor</fullName>
    </submittedName>
</protein>
<reference evidence="14" key="1">
    <citation type="submission" date="2022-03" db="EMBL/GenBank/DDBJ databases">
        <title>De novo assembled genomes of Belliella spp. (Cyclobacteriaceae) strains.</title>
        <authorList>
            <person name="Szabo A."/>
            <person name="Korponai K."/>
            <person name="Felfoldi T."/>
        </authorList>
    </citation>
    <scope>NUCLEOTIDE SEQUENCE</scope>
    <source>
        <strain evidence="14">DSM 111903</strain>
    </source>
</reference>
<evidence type="ECO:0000256" key="9">
    <source>
        <dbReference type="ARBA" id="ARBA00023237"/>
    </source>
</evidence>
<sequence length="751" mass="83570">MFRIDLNKINVIILLFLLVVNFSVLADRKGVVKDIDGKSIPFASITWSQDSGVVADEEGHFSIPDTLKNQKIRVSAIGYETSVMDINDSTSIIKVQLSPNTTELTEVVVTGYIDPQSAKQSVYQVRTISKDIIKNRAAGNIQEVLNTELGIRFSQDNAIGSSNLEMMGMAGQNIKVLIDGVPMVGRQGVNNEININQIDVNQIERIEIVEGPMSVVYGADALAGVINIITKRPETSKFLLNARIQEESVGSDYQFAQGKGNHIRSIQSQWGLSEKWSFGLGYTNNAFGGWKGENIGRQFAWLPRNQHLANTQVNFNNNNVELNYSLDYLNETITSYGPENRVEVIDSEFLTKRWMHRLNGTYTFSPNVKTSVQAGFTNYTRETITKFTNIRTGEQGLATGPDSQAKLQYSGLNFRSTTYWKLANKLALSGGLDLNYEEGQGDRISENEGIADLAAFLSAEWKPTDKLSIRPGIRSTYNSAYTAPPIIPSVNGRFNITDALNFKFGYARGFRAPSIRELYFNFFDASHSIIGNPDLKAETSHSFNTSLAMDRKVSDKVKVESSLSGFYNDVKNQITYGISPEDPRLTSLFNLEEFKTGGLMIRNKILLGKSSLDLGMSRIGRFNRISSEIPALEPMLWSTEINSNLGIYLPFADSYLNVFYKWTGALPAFVLDTESESGARAVQMDGFHWMDFTFKKSLFGNLDFTVGVRNLLDIKNIQSNTGDGSAHSGGASRPVGYGRSYFIGMNYQLFK</sequence>
<comment type="caution">
    <text evidence="14">The sequence shown here is derived from an EMBL/GenBank/DDBJ whole genome shotgun (WGS) entry which is preliminary data.</text>
</comment>
<feature type="domain" description="TonB-dependent receptor plug" evidence="13">
    <location>
        <begin position="120"/>
        <end position="225"/>
    </location>
</feature>
<evidence type="ECO:0000256" key="7">
    <source>
        <dbReference type="ARBA" id="ARBA00023136"/>
    </source>
</evidence>
<dbReference type="InterPro" id="IPR039426">
    <property type="entry name" value="TonB-dep_rcpt-like"/>
</dbReference>
<evidence type="ECO:0000256" key="3">
    <source>
        <dbReference type="ARBA" id="ARBA00022452"/>
    </source>
</evidence>
<comment type="similarity">
    <text evidence="10 11">Belongs to the TonB-dependent receptor family.</text>
</comment>
<keyword evidence="7 10" id="KW-0472">Membrane</keyword>
<keyword evidence="3 10" id="KW-1134">Transmembrane beta strand</keyword>
<evidence type="ECO:0000313" key="14">
    <source>
        <dbReference type="EMBL" id="MCH7412513.1"/>
    </source>
</evidence>
<dbReference type="InterPro" id="IPR037066">
    <property type="entry name" value="Plug_dom_sf"/>
</dbReference>
<comment type="subcellular location">
    <subcellularLocation>
        <location evidence="1 10">Cell outer membrane</location>
        <topology evidence="1 10">Multi-pass membrane protein</topology>
    </subcellularLocation>
</comment>
<keyword evidence="5" id="KW-0732">Signal</keyword>
<dbReference type="InterPro" id="IPR012910">
    <property type="entry name" value="Plug_dom"/>
</dbReference>
<keyword evidence="6 11" id="KW-0798">TonB box</keyword>
<keyword evidence="4 10" id="KW-0812">Transmembrane</keyword>
<gene>
    <name evidence="14" type="ORF">MM213_03375</name>
</gene>
<dbReference type="InterPro" id="IPR008969">
    <property type="entry name" value="CarboxyPept-like_regulatory"/>
</dbReference>
<dbReference type="Gene3D" id="2.60.40.1120">
    <property type="entry name" value="Carboxypeptidase-like, regulatory domain"/>
    <property type="match status" value="1"/>
</dbReference>
<keyword evidence="8 14" id="KW-0675">Receptor</keyword>
<feature type="domain" description="TonB-dependent receptor-like beta-barrel" evidence="12">
    <location>
        <begin position="308"/>
        <end position="585"/>
    </location>
</feature>
<dbReference type="EMBL" id="JAKZGO010000002">
    <property type="protein sequence ID" value="MCH7412513.1"/>
    <property type="molecule type" value="Genomic_DNA"/>
</dbReference>
<evidence type="ECO:0000259" key="12">
    <source>
        <dbReference type="Pfam" id="PF00593"/>
    </source>
</evidence>
<dbReference type="Pfam" id="PF00593">
    <property type="entry name" value="TonB_dep_Rec_b-barrel"/>
    <property type="match status" value="1"/>
</dbReference>
<evidence type="ECO:0000256" key="4">
    <source>
        <dbReference type="ARBA" id="ARBA00022692"/>
    </source>
</evidence>
<evidence type="ECO:0000256" key="10">
    <source>
        <dbReference type="PROSITE-ProRule" id="PRU01360"/>
    </source>
</evidence>
<accession>A0ABS9V821</accession>
<dbReference type="SUPFAM" id="SSF49464">
    <property type="entry name" value="Carboxypeptidase regulatory domain-like"/>
    <property type="match status" value="1"/>
</dbReference>
<proteinExistence type="inferred from homology"/>